<dbReference type="Pfam" id="PF23598">
    <property type="entry name" value="LRR_14"/>
    <property type="match status" value="1"/>
</dbReference>
<dbReference type="Gene3D" id="1.10.8.430">
    <property type="entry name" value="Helical domain of apoptotic protease-activating factors"/>
    <property type="match status" value="1"/>
</dbReference>
<evidence type="ECO:0000259" key="4">
    <source>
        <dbReference type="SMART" id="SM00382"/>
    </source>
</evidence>
<sequence>MPILIVQAMVQTLTDQVFTALMNQAEFAVDFSGQFEQLKTGLDLTKALLADTESLNHKNNIVKAELLKLREVIYEADDVLTDCLVRDEYRKDGSCSGSSLHDPFFLYRTGKKLRDINLHMKQIEKTLGMFLRAPDGIHREDAYQVRVIMSQDWNPTEIIGLDNDVEKIKGWIFDTNKILHLVGIVGMGGLGKTTIAQKIFHDLEVVGHFQKLIWVCVSQSFSPERIMRSILEGLGENVSGSGVTQILSRIQKVLKDKTCLIVMDDVWSHTDVDWWTNLCSVIPKQGSCIIVTTRHEEAAIGMGVENSRIHRPKTLDDEESWCLFKKFAFPTSKGLCPEDRLEKIGKELLKKCGGLPLAIKTLGSLLASKIDSPSQWRRILESFHALTTEGKTSSVMASLRLSYDEIPPSLKQCLLCFSIYPEDYEIRAEQLIHWWIGEGFIQSKGSRTVVEVGYEYLAELVSRCLVEIVHQRGFDGRVYKCKIHDMVRELIIMIAEEEEFCKFDERGRQELTAKTRWLCFIDEMDEKSLKKSSKLRALLLMSSRRFNFEMNSGFLRSLRMLDLSNYTVNEHSGKDLFIWISPLKRLASLNLSGIQALKEVPSTIHKLLNLQLLLLTGCSNLVKIHPSITNLKKLIILDVGGCPIQYLPEELGRLSYLQELSGFKVMSQPRMPCFQLLEIKELINLRVLRIHVSGTTVIADNELDVLSHLRRLNVLDIDAEDCRNKNVLEMLEKLTPPPSLQELYLRNYKKETLPTWVNPGQLSRLQYLCIENGDLVNLSCGQTTWNLEGLCLKYLMRLEINWKDLEKDMPVLHYMEISHCYNLKDFPCSVMEPEVWRKN</sequence>
<dbReference type="Gene3D" id="1.20.5.4130">
    <property type="match status" value="1"/>
</dbReference>
<dbReference type="GO" id="GO:0043531">
    <property type="term" value="F:ADP binding"/>
    <property type="evidence" value="ECO:0007669"/>
    <property type="project" value="InterPro"/>
</dbReference>
<keyword evidence="2" id="KW-0547">Nucleotide-binding</keyword>
<dbReference type="InterPro" id="IPR042197">
    <property type="entry name" value="Apaf_helical"/>
</dbReference>
<dbReference type="InterPro" id="IPR041118">
    <property type="entry name" value="Rx_N"/>
</dbReference>
<dbReference type="PANTHER" id="PTHR23155:SF759">
    <property type="entry name" value="AAA+ ATPASE DOMAIN-CONTAINING PROTEIN"/>
    <property type="match status" value="1"/>
</dbReference>
<dbReference type="InterPro" id="IPR055414">
    <property type="entry name" value="LRR_R13L4/SHOC2-like"/>
</dbReference>
<evidence type="ECO:0000256" key="1">
    <source>
        <dbReference type="ARBA" id="ARBA00022737"/>
    </source>
</evidence>
<dbReference type="SUPFAM" id="SSF52540">
    <property type="entry name" value="P-loop containing nucleoside triphosphate hydrolases"/>
    <property type="match status" value="1"/>
</dbReference>
<dbReference type="InterPro" id="IPR044974">
    <property type="entry name" value="Disease_R_plants"/>
</dbReference>
<dbReference type="SMART" id="SM00382">
    <property type="entry name" value="AAA"/>
    <property type="match status" value="1"/>
</dbReference>
<dbReference type="SUPFAM" id="SSF52058">
    <property type="entry name" value="L domain-like"/>
    <property type="match status" value="1"/>
</dbReference>
<keyword evidence="3" id="KW-0611">Plant defense</keyword>
<evidence type="ECO:0000256" key="2">
    <source>
        <dbReference type="ARBA" id="ARBA00022741"/>
    </source>
</evidence>
<dbReference type="Gene3D" id="3.40.50.300">
    <property type="entry name" value="P-loop containing nucleotide triphosphate hydrolases"/>
    <property type="match status" value="1"/>
</dbReference>
<keyword evidence="1" id="KW-0677">Repeat</keyword>
<dbReference type="Pfam" id="PF23559">
    <property type="entry name" value="WHD_DRP"/>
    <property type="match status" value="1"/>
</dbReference>
<organism evidence="5 6">
    <name type="scientific">Rubus argutus</name>
    <name type="common">Southern blackberry</name>
    <dbReference type="NCBI Taxonomy" id="59490"/>
    <lineage>
        <taxon>Eukaryota</taxon>
        <taxon>Viridiplantae</taxon>
        <taxon>Streptophyta</taxon>
        <taxon>Embryophyta</taxon>
        <taxon>Tracheophyta</taxon>
        <taxon>Spermatophyta</taxon>
        <taxon>Magnoliopsida</taxon>
        <taxon>eudicotyledons</taxon>
        <taxon>Gunneridae</taxon>
        <taxon>Pentapetalae</taxon>
        <taxon>rosids</taxon>
        <taxon>fabids</taxon>
        <taxon>Rosales</taxon>
        <taxon>Rosaceae</taxon>
        <taxon>Rosoideae</taxon>
        <taxon>Rosoideae incertae sedis</taxon>
        <taxon>Rubus</taxon>
    </lineage>
</organism>
<evidence type="ECO:0000313" key="5">
    <source>
        <dbReference type="EMBL" id="KAK9921577.1"/>
    </source>
</evidence>
<accession>A0AAW1WA18</accession>
<protein>
    <recommendedName>
        <fullName evidence="4">AAA+ ATPase domain-containing protein</fullName>
    </recommendedName>
</protein>
<dbReference type="Gene3D" id="3.80.10.10">
    <property type="entry name" value="Ribonuclease Inhibitor"/>
    <property type="match status" value="1"/>
</dbReference>
<dbReference type="Pfam" id="PF00931">
    <property type="entry name" value="NB-ARC"/>
    <property type="match status" value="1"/>
</dbReference>
<dbReference type="FunFam" id="1.10.10.10:FF:000322">
    <property type="entry name" value="Probable disease resistance protein At1g63360"/>
    <property type="match status" value="1"/>
</dbReference>
<dbReference type="EMBL" id="JBEDUW010000006">
    <property type="protein sequence ID" value="KAK9921577.1"/>
    <property type="molecule type" value="Genomic_DNA"/>
</dbReference>
<comment type="caution">
    <text evidence="5">The sequence shown here is derived from an EMBL/GenBank/DDBJ whole genome shotgun (WGS) entry which is preliminary data.</text>
</comment>
<name>A0AAW1WA18_RUBAR</name>
<dbReference type="InterPro" id="IPR002182">
    <property type="entry name" value="NB-ARC"/>
</dbReference>
<reference evidence="5 6" key="1">
    <citation type="journal article" date="2023" name="G3 (Bethesda)">
        <title>A chromosome-length genome assembly and annotation of blackberry (Rubus argutus, cv. 'Hillquist').</title>
        <authorList>
            <person name="Bruna T."/>
            <person name="Aryal R."/>
            <person name="Dudchenko O."/>
            <person name="Sargent D.J."/>
            <person name="Mead D."/>
            <person name="Buti M."/>
            <person name="Cavallini A."/>
            <person name="Hytonen T."/>
            <person name="Andres J."/>
            <person name="Pham M."/>
            <person name="Weisz D."/>
            <person name="Mascagni F."/>
            <person name="Usai G."/>
            <person name="Natali L."/>
            <person name="Bassil N."/>
            <person name="Fernandez G.E."/>
            <person name="Lomsadze A."/>
            <person name="Armour M."/>
            <person name="Olukolu B."/>
            <person name="Poorten T."/>
            <person name="Britton C."/>
            <person name="Davik J."/>
            <person name="Ashrafi H."/>
            <person name="Aiden E.L."/>
            <person name="Borodovsky M."/>
            <person name="Worthington M."/>
        </authorList>
    </citation>
    <scope>NUCLEOTIDE SEQUENCE [LARGE SCALE GENOMIC DNA]</scope>
    <source>
        <strain evidence="5">PI 553951</strain>
    </source>
</reference>
<dbReference type="FunFam" id="3.40.50.300:FF:001091">
    <property type="entry name" value="Probable disease resistance protein At1g61300"/>
    <property type="match status" value="1"/>
</dbReference>
<dbReference type="Proteomes" id="UP001457282">
    <property type="component" value="Unassembled WGS sequence"/>
</dbReference>
<dbReference type="InterPro" id="IPR027417">
    <property type="entry name" value="P-loop_NTPase"/>
</dbReference>
<evidence type="ECO:0000313" key="6">
    <source>
        <dbReference type="Proteomes" id="UP001457282"/>
    </source>
</evidence>
<dbReference type="InterPro" id="IPR036388">
    <property type="entry name" value="WH-like_DNA-bd_sf"/>
</dbReference>
<gene>
    <name evidence="5" type="ORF">M0R45_030082</name>
</gene>
<dbReference type="Pfam" id="PF18052">
    <property type="entry name" value="Rx_N"/>
    <property type="match status" value="1"/>
</dbReference>
<feature type="domain" description="AAA+ ATPase" evidence="4">
    <location>
        <begin position="178"/>
        <end position="315"/>
    </location>
</feature>
<dbReference type="InterPro" id="IPR032675">
    <property type="entry name" value="LRR_dom_sf"/>
</dbReference>
<dbReference type="AlphaFoldDB" id="A0AAW1WA18"/>
<dbReference type="Gene3D" id="1.10.10.10">
    <property type="entry name" value="Winged helix-like DNA-binding domain superfamily/Winged helix DNA-binding domain"/>
    <property type="match status" value="1"/>
</dbReference>
<proteinExistence type="predicted"/>
<dbReference type="PRINTS" id="PR00364">
    <property type="entry name" value="DISEASERSIST"/>
</dbReference>
<dbReference type="InterPro" id="IPR058922">
    <property type="entry name" value="WHD_DRP"/>
</dbReference>
<dbReference type="GO" id="GO:0098542">
    <property type="term" value="P:defense response to other organism"/>
    <property type="evidence" value="ECO:0007669"/>
    <property type="project" value="TreeGrafter"/>
</dbReference>
<dbReference type="PANTHER" id="PTHR23155">
    <property type="entry name" value="DISEASE RESISTANCE PROTEIN RP"/>
    <property type="match status" value="1"/>
</dbReference>
<dbReference type="InterPro" id="IPR003593">
    <property type="entry name" value="AAA+_ATPase"/>
</dbReference>
<keyword evidence="6" id="KW-1185">Reference proteome</keyword>
<evidence type="ECO:0000256" key="3">
    <source>
        <dbReference type="ARBA" id="ARBA00022821"/>
    </source>
</evidence>